<evidence type="ECO:0000313" key="1">
    <source>
        <dbReference type="EMBL" id="MPN14151.1"/>
    </source>
</evidence>
<comment type="caution">
    <text evidence="1">The sequence shown here is derived from an EMBL/GenBank/DDBJ whole genome shotgun (WGS) entry which is preliminary data.</text>
</comment>
<dbReference type="InterPro" id="IPR046286">
    <property type="entry name" value="DUF6323"/>
</dbReference>
<accession>A0A645FIC7</accession>
<dbReference type="AlphaFoldDB" id="A0A645FIC7"/>
<reference evidence="1" key="1">
    <citation type="submission" date="2019-08" db="EMBL/GenBank/DDBJ databases">
        <authorList>
            <person name="Kucharzyk K."/>
            <person name="Murdoch R.W."/>
            <person name="Higgins S."/>
            <person name="Loffler F."/>
        </authorList>
    </citation>
    <scope>NUCLEOTIDE SEQUENCE</scope>
</reference>
<dbReference type="Pfam" id="PF19848">
    <property type="entry name" value="DUF6323"/>
    <property type="match status" value="1"/>
</dbReference>
<gene>
    <name evidence="1" type="ORF">SDC9_161477</name>
</gene>
<protein>
    <submittedName>
        <fullName evidence="1">Uncharacterized protein</fullName>
    </submittedName>
</protein>
<organism evidence="1">
    <name type="scientific">bioreactor metagenome</name>
    <dbReference type="NCBI Taxonomy" id="1076179"/>
    <lineage>
        <taxon>unclassified sequences</taxon>
        <taxon>metagenomes</taxon>
        <taxon>ecological metagenomes</taxon>
    </lineage>
</organism>
<proteinExistence type="predicted"/>
<name>A0A645FIC7_9ZZZZ</name>
<sequence>MMEMDKMKFLTIIKPFSQSPYLLFNNYLEILKNAIHLFYGVRCKFDWHISDDELINVIYDSYLHAYGIIDKDLKKEIYARLKKEGYSNRDNQSN</sequence>
<dbReference type="EMBL" id="VSSQ01060743">
    <property type="protein sequence ID" value="MPN14151.1"/>
    <property type="molecule type" value="Genomic_DNA"/>
</dbReference>